<sequence length="360" mass="40227">MPPPLVASSSTVDLENDKDDVLLSIYDILSELKAFSEIGSFFSDLSTKYKATSKMADVKKHSSDLLNYITSKKDGDPVYAWVPKAPADLGYHWERMIEEVEEDVIAMRGYLRGLPPNYHVEHIRSFRNRVRDLLKLATATRPIDLSPPPTKIVSGHNPYQSPYQPPPSTTKPAPSIMLFNDDELRFYYEDIPVPETDEQRDFAKREYQVDRAAKDSNRIKRKDDEKQKWSKAARDPTGSRVSMSRDSLNNVAERSAPPKTKTLRHPPATTPTAPLATKRKVKELNSPSTLALPQRLHNSPSASPATPKNSTEAGQATKKPRPATPKQFSSNTWNKSVSAIGLSGVVWNNEGQGQNQTKSC</sequence>
<evidence type="ECO:0000256" key="1">
    <source>
        <dbReference type="SAM" id="MobiDB-lite"/>
    </source>
</evidence>
<reference evidence="2 3" key="1">
    <citation type="submission" date="2016-04" db="EMBL/GenBank/DDBJ databases">
        <title>A degradative enzymes factory behind the ericoid mycorrhizal symbiosis.</title>
        <authorList>
            <consortium name="DOE Joint Genome Institute"/>
            <person name="Martino E."/>
            <person name="Morin E."/>
            <person name="Grelet G."/>
            <person name="Kuo A."/>
            <person name="Kohler A."/>
            <person name="Daghino S."/>
            <person name="Barry K."/>
            <person name="Choi C."/>
            <person name="Cichocki N."/>
            <person name="Clum A."/>
            <person name="Copeland A."/>
            <person name="Hainaut M."/>
            <person name="Haridas S."/>
            <person name="Labutti K."/>
            <person name="Lindquist E."/>
            <person name="Lipzen A."/>
            <person name="Khouja H.-R."/>
            <person name="Murat C."/>
            <person name="Ohm R."/>
            <person name="Olson A."/>
            <person name="Spatafora J."/>
            <person name="Veneault-Fourrey C."/>
            <person name="Henrissat B."/>
            <person name="Grigoriev I."/>
            <person name="Martin F."/>
            <person name="Perotto S."/>
        </authorList>
    </citation>
    <scope>NUCLEOTIDE SEQUENCE [LARGE SCALE GENOMIC DNA]</scope>
    <source>
        <strain evidence="2 3">F</strain>
    </source>
</reference>
<proteinExistence type="predicted"/>
<feature type="compositionally biased region" description="Low complexity" evidence="1">
    <location>
        <begin position="266"/>
        <end position="276"/>
    </location>
</feature>
<evidence type="ECO:0000313" key="2">
    <source>
        <dbReference type="EMBL" id="PMD31994.1"/>
    </source>
</evidence>
<accession>A0A2J6R0F2</accession>
<protein>
    <submittedName>
        <fullName evidence="2">Uncharacterized protein</fullName>
    </submittedName>
</protein>
<dbReference type="EMBL" id="KZ613960">
    <property type="protein sequence ID" value="PMD31994.1"/>
    <property type="molecule type" value="Genomic_DNA"/>
</dbReference>
<feature type="compositionally biased region" description="Polar residues" evidence="1">
    <location>
        <begin position="285"/>
        <end position="314"/>
    </location>
</feature>
<feature type="region of interest" description="Disordered" evidence="1">
    <location>
        <begin position="145"/>
        <end position="173"/>
    </location>
</feature>
<dbReference type="AlphaFoldDB" id="A0A2J6R0F2"/>
<feature type="compositionally biased region" description="Basic and acidic residues" evidence="1">
    <location>
        <begin position="197"/>
        <end position="234"/>
    </location>
</feature>
<dbReference type="Proteomes" id="UP000235786">
    <property type="component" value="Unassembled WGS sequence"/>
</dbReference>
<feature type="compositionally biased region" description="Polar residues" evidence="1">
    <location>
        <begin position="326"/>
        <end position="335"/>
    </location>
</feature>
<feature type="compositionally biased region" description="Polar residues" evidence="1">
    <location>
        <begin position="239"/>
        <end position="252"/>
    </location>
</feature>
<organism evidence="2 3">
    <name type="scientific">Hyaloscypha variabilis (strain UAMH 11265 / GT02V1 / F)</name>
    <name type="common">Meliniomyces variabilis</name>
    <dbReference type="NCBI Taxonomy" id="1149755"/>
    <lineage>
        <taxon>Eukaryota</taxon>
        <taxon>Fungi</taxon>
        <taxon>Dikarya</taxon>
        <taxon>Ascomycota</taxon>
        <taxon>Pezizomycotina</taxon>
        <taxon>Leotiomycetes</taxon>
        <taxon>Helotiales</taxon>
        <taxon>Hyaloscyphaceae</taxon>
        <taxon>Hyaloscypha</taxon>
        <taxon>Hyaloscypha variabilis</taxon>
    </lineage>
</organism>
<dbReference type="OrthoDB" id="10488529at2759"/>
<evidence type="ECO:0000313" key="3">
    <source>
        <dbReference type="Proteomes" id="UP000235786"/>
    </source>
</evidence>
<gene>
    <name evidence="2" type="ORF">L207DRAFT_640323</name>
</gene>
<keyword evidence="3" id="KW-1185">Reference proteome</keyword>
<feature type="region of interest" description="Disordered" evidence="1">
    <location>
        <begin position="197"/>
        <end position="335"/>
    </location>
</feature>
<name>A0A2J6R0F2_HYAVF</name>